<name>A0ACB8QC41_9AGAM</name>
<sequence length="169" mass="18852">MGASQSRSDSPSDEKVIYNEVPIHLSGELVSKLAEQADAPDVSPGRQSFLDSSVRQRILQDVAKLKAEEVEVQRQIELALERENLDRERSMAGDASAAPEGESTVGDVKSSVTLLGDLEEIRQKVDRYKIRQDLVDHPDLKAKSGAVIQCYKRVFISLHRLKRSDIIRV</sequence>
<organism evidence="1 2">
    <name type="scientific">Vararia minispora EC-137</name>
    <dbReference type="NCBI Taxonomy" id="1314806"/>
    <lineage>
        <taxon>Eukaryota</taxon>
        <taxon>Fungi</taxon>
        <taxon>Dikarya</taxon>
        <taxon>Basidiomycota</taxon>
        <taxon>Agaricomycotina</taxon>
        <taxon>Agaricomycetes</taxon>
        <taxon>Russulales</taxon>
        <taxon>Lachnocladiaceae</taxon>
        <taxon>Vararia</taxon>
    </lineage>
</organism>
<evidence type="ECO:0000313" key="2">
    <source>
        <dbReference type="Proteomes" id="UP000814128"/>
    </source>
</evidence>
<dbReference type="EMBL" id="MU273678">
    <property type="protein sequence ID" value="KAI0029404.1"/>
    <property type="molecule type" value="Genomic_DNA"/>
</dbReference>
<keyword evidence="2" id="KW-1185">Reference proteome</keyword>
<protein>
    <submittedName>
        <fullName evidence="1">Uncharacterized protein</fullName>
    </submittedName>
</protein>
<reference evidence="1" key="1">
    <citation type="submission" date="2021-02" db="EMBL/GenBank/DDBJ databases">
        <authorList>
            <consortium name="DOE Joint Genome Institute"/>
            <person name="Ahrendt S."/>
            <person name="Looney B.P."/>
            <person name="Miyauchi S."/>
            <person name="Morin E."/>
            <person name="Drula E."/>
            <person name="Courty P.E."/>
            <person name="Chicoki N."/>
            <person name="Fauchery L."/>
            <person name="Kohler A."/>
            <person name="Kuo A."/>
            <person name="Labutti K."/>
            <person name="Pangilinan J."/>
            <person name="Lipzen A."/>
            <person name="Riley R."/>
            <person name="Andreopoulos W."/>
            <person name="He G."/>
            <person name="Johnson J."/>
            <person name="Barry K.W."/>
            <person name="Grigoriev I.V."/>
            <person name="Nagy L."/>
            <person name="Hibbett D."/>
            <person name="Henrissat B."/>
            <person name="Matheny P.B."/>
            <person name="Labbe J."/>
            <person name="Martin F."/>
        </authorList>
    </citation>
    <scope>NUCLEOTIDE SEQUENCE</scope>
    <source>
        <strain evidence="1">EC-137</strain>
    </source>
</reference>
<dbReference type="Proteomes" id="UP000814128">
    <property type="component" value="Unassembled WGS sequence"/>
</dbReference>
<accession>A0ACB8QC41</accession>
<gene>
    <name evidence="1" type="ORF">K488DRAFT_56441</name>
</gene>
<evidence type="ECO:0000313" key="1">
    <source>
        <dbReference type="EMBL" id="KAI0029404.1"/>
    </source>
</evidence>
<comment type="caution">
    <text evidence="1">The sequence shown here is derived from an EMBL/GenBank/DDBJ whole genome shotgun (WGS) entry which is preliminary data.</text>
</comment>
<reference evidence="1" key="2">
    <citation type="journal article" date="2022" name="New Phytol.">
        <title>Evolutionary transition to the ectomycorrhizal habit in the genomes of a hyperdiverse lineage of mushroom-forming fungi.</title>
        <authorList>
            <person name="Looney B."/>
            <person name="Miyauchi S."/>
            <person name="Morin E."/>
            <person name="Drula E."/>
            <person name="Courty P.E."/>
            <person name="Kohler A."/>
            <person name="Kuo A."/>
            <person name="LaButti K."/>
            <person name="Pangilinan J."/>
            <person name="Lipzen A."/>
            <person name="Riley R."/>
            <person name="Andreopoulos W."/>
            <person name="He G."/>
            <person name="Johnson J."/>
            <person name="Nolan M."/>
            <person name="Tritt A."/>
            <person name="Barry K.W."/>
            <person name="Grigoriev I.V."/>
            <person name="Nagy L.G."/>
            <person name="Hibbett D."/>
            <person name="Henrissat B."/>
            <person name="Matheny P.B."/>
            <person name="Labbe J."/>
            <person name="Martin F.M."/>
        </authorList>
    </citation>
    <scope>NUCLEOTIDE SEQUENCE</scope>
    <source>
        <strain evidence="1">EC-137</strain>
    </source>
</reference>
<proteinExistence type="predicted"/>